<comment type="caution">
    <text evidence="2">The sequence shown here is derived from an EMBL/GenBank/DDBJ whole genome shotgun (WGS) entry which is preliminary data.</text>
</comment>
<dbReference type="EMBL" id="MFIE01000007">
    <property type="protein sequence ID" value="OGF83021.1"/>
    <property type="molecule type" value="Genomic_DNA"/>
</dbReference>
<feature type="transmembrane region" description="Helical" evidence="1">
    <location>
        <begin position="103"/>
        <end position="123"/>
    </location>
</feature>
<evidence type="ECO:0000313" key="2">
    <source>
        <dbReference type="EMBL" id="OGF83021.1"/>
    </source>
</evidence>
<dbReference type="Proteomes" id="UP000178684">
    <property type="component" value="Unassembled WGS sequence"/>
</dbReference>
<sequence>MQNHNSKLYITNSLYLLGIILFGLFLIFSPLAADAHVGIGTPLVPCGGEGEPCNVCHLYELAHNVIDFLLWGLATPLLVIAILVGGIYWLISGGSEQKIERGKEILTSAIIGFLIAFGAWIIINTILDTLAFKNPFYGTLWTNTDFCKNSPFVTGGAGISAPTTSTKPGATPITQQRCPTCTNLGNFPVKPGSCKASAQGQTCQVDSELNTKLSSLNAAIIGDGKTGYWQVTETWPPTVNHKNSCHNAGTCVDANLLGSARGSTNDIKYFIQKSEAAGLRPVYEVQNDVRKDQLLKAGVPSGKVITVPGINAEHFSVYKN</sequence>
<feature type="transmembrane region" description="Helical" evidence="1">
    <location>
        <begin position="12"/>
        <end position="33"/>
    </location>
</feature>
<keyword evidence="1" id="KW-0472">Membrane</keyword>
<gene>
    <name evidence="2" type="ORF">A3B18_02395</name>
</gene>
<organism evidence="2 3">
    <name type="scientific">Candidatus Giovannonibacteria bacterium RIFCSPLOWO2_01_FULL_46_13</name>
    <dbReference type="NCBI Taxonomy" id="1798352"/>
    <lineage>
        <taxon>Bacteria</taxon>
        <taxon>Candidatus Giovannoniibacteriota</taxon>
    </lineage>
</organism>
<name>A0A1F5X633_9BACT</name>
<protein>
    <submittedName>
        <fullName evidence="2">Uncharacterized protein</fullName>
    </submittedName>
</protein>
<keyword evidence="1" id="KW-0812">Transmembrane</keyword>
<dbReference type="AlphaFoldDB" id="A0A1F5X633"/>
<evidence type="ECO:0000313" key="3">
    <source>
        <dbReference type="Proteomes" id="UP000178684"/>
    </source>
</evidence>
<proteinExistence type="predicted"/>
<dbReference type="Pfam" id="PF18895">
    <property type="entry name" value="T4SS_pilin"/>
    <property type="match status" value="1"/>
</dbReference>
<feature type="transmembrane region" description="Helical" evidence="1">
    <location>
        <begin position="68"/>
        <end position="91"/>
    </location>
</feature>
<dbReference type="InterPro" id="IPR043993">
    <property type="entry name" value="T4SS_pilin"/>
</dbReference>
<reference evidence="2 3" key="1">
    <citation type="journal article" date="2016" name="Nat. Commun.">
        <title>Thousands of microbial genomes shed light on interconnected biogeochemical processes in an aquifer system.</title>
        <authorList>
            <person name="Anantharaman K."/>
            <person name="Brown C.T."/>
            <person name="Hug L.A."/>
            <person name="Sharon I."/>
            <person name="Castelle C.J."/>
            <person name="Probst A.J."/>
            <person name="Thomas B.C."/>
            <person name="Singh A."/>
            <person name="Wilkins M.J."/>
            <person name="Karaoz U."/>
            <person name="Brodie E.L."/>
            <person name="Williams K.H."/>
            <person name="Hubbard S.S."/>
            <person name="Banfield J.F."/>
        </authorList>
    </citation>
    <scope>NUCLEOTIDE SEQUENCE [LARGE SCALE GENOMIC DNA]</scope>
</reference>
<accession>A0A1F5X633</accession>
<evidence type="ECO:0000256" key="1">
    <source>
        <dbReference type="SAM" id="Phobius"/>
    </source>
</evidence>
<keyword evidence="1" id="KW-1133">Transmembrane helix</keyword>